<sequence>MHLQCQNSGLPSCNLQQSDHGGRLLLQLVSLGSVKLSVRGGQFCDSPSLQEPPSHLSFIFTTRSKPNSNMVLEFTLDPLMDSRKCPILQTSHSPWKMQFFEVLSSLPLETSNKTELARGKLEVSELAKVFNNISLVHHLHLHGLVVLMKNGGH</sequence>
<dbReference type="Proteomes" id="UP001367508">
    <property type="component" value="Unassembled WGS sequence"/>
</dbReference>
<reference evidence="1 2" key="1">
    <citation type="submission" date="2024-01" db="EMBL/GenBank/DDBJ databases">
        <title>The genomes of 5 underutilized Papilionoideae crops provide insights into root nodulation and disease resistanc.</title>
        <authorList>
            <person name="Jiang F."/>
        </authorList>
    </citation>
    <scope>NUCLEOTIDE SEQUENCE [LARGE SCALE GENOMIC DNA]</scope>
    <source>
        <strain evidence="1">LVBAO_FW01</strain>
        <tissue evidence="1">Leaves</tissue>
    </source>
</reference>
<dbReference type="EMBL" id="JAYMYQ010000003">
    <property type="protein sequence ID" value="KAK7345067.1"/>
    <property type="molecule type" value="Genomic_DNA"/>
</dbReference>
<keyword evidence="2" id="KW-1185">Reference proteome</keyword>
<protein>
    <submittedName>
        <fullName evidence="1">Uncharacterized protein</fullName>
    </submittedName>
</protein>
<proteinExistence type="predicted"/>
<comment type="caution">
    <text evidence="1">The sequence shown here is derived from an EMBL/GenBank/DDBJ whole genome shotgun (WGS) entry which is preliminary data.</text>
</comment>
<organism evidence="1 2">
    <name type="scientific">Canavalia gladiata</name>
    <name type="common">Sword bean</name>
    <name type="synonym">Dolichos gladiatus</name>
    <dbReference type="NCBI Taxonomy" id="3824"/>
    <lineage>
        <taxon>Eukaryota</taxon>
        <taxon>Viridiplantae</taxon>
        <taxon>Streptophyta</taxon>
        <taxon>Embryophyta</taxon>
        <taxon>Tracheophyta</taxon>
        <taxon>Spermatophyta</taxon>
        <taxon>Magnoliopsida</taxon>
        <taxon>eudicotyledons</taxon>
        <taxon>Gunneridae</taxon>
        <taxon>Pentapetalae</taxon>
        <taxon>rosids</taxon>
        <taxon>fabids</taxon>
        <taxon>Fabales</taxon>
        <taxon>Fabaceae</taxon>
        <taxon>Papilionoideae</taxon>
        <taxon>50 kb inversion clade</taxon>
        <taxon>NPAAA clade</taxon>
        <taxon>indigoferoid/millettioid clade</taxon>
        <taxon>Phaseoleae</taxon>
        <taxon>Canavalia</taxon>
    </lineage>
</organism>
<evidence type="ECO:0000313" key="2">
    <source>
        <dbReference type="Proteomes" id="UP001367508"/>
    </source>
</evidence>
<name>A0AAN9M4D5_CANGL</name>
<gene>
    <name evidence="1" type="ORF">VNO77_15466</name>
</gene>
<accession>A0AAN9M4D5</accession>
<evidence type="ECO:0000313" key="1">
    <source>
        <dbReference type="EMBL" id="KAK7345067.1"/>
    </source>
</evidence>
<dbReference type="AlphaFoldDB" id="A0AAN9M4D5"/>